<evidence type="ECO:0000313" key="1">
    <source>
        <dbReference type="EMBL" id="ALG11443.1"/>
    </source>
</evidence>
<reference evidence="1 2" key="1">
    <citation type="submission" date="2015-07" db="EMBL/GenBank/DDBJ databases">
        <title>Genome sequencing of Kibdelosporangium phytohabitans.</title>
        <authorList>
            <person name="Qin S."/>
            <person name="Xing K."/>
        </authorList>
    </citation>
    <scope>NUCLEOTIDE SEQUENCE [LARGE SCALE GENOMIC DNA]</scope>
    <source>
        <strain evidence="1 2">KLBMP1111</strain>
    </source>
</reference>
<gene>
    <name evidence="1" type="ORF">AOZ06_35345</name>
</gene>
<name>A0A0N9I670_9PSEU</name>
<evidence type="ECO:0000313" key="2">
    <source>
        <dbReference type="Proteomes" id="UP000063699"/>
    </source>
</evidence>
<dbReference type="InterPro" id="IPR011749">
    <property type="entry name" value="CHP02243"/>
</dbReference>
<proteinExistence type="predicted"/>
<keyword evidence="2" id="KW-1185">Reference proteome</keyword>
<dbReference type="KEGG" id="kphy:AOZ06_35345"/>
<sequence>MSLPAPNLDDRRFQDIVDEAKRRIARHCPEWTDHNVSDPGVALIELFAWMTEMILYRLNQVPDRLYVKFLELVGIELASASPARTDILFTLAAPPEQSIRVPGGTQVGTERGHGEDQIVFMTDTDLMLVRPKLTALLTRTDGRFENKTDELGLEGTQIPVFPSLHVDDAMYLGFEESLEGNLIRVDIEVSGAAGRGIDPRDPPRVWQSWNGRDWSNARVLTDTSDGFNTSGEVTLLLKGRHENLAIGPVRAHWVRAKLVDPAVAGRTYDTPPLLDSVNVVGLGGAVAAHHAEPAPRELLGTSTGEPGQVHVVRRAPVLPRRGARERVEILPARREPGVDPDPVPWNEVADFTDATEADRVYTWNGATGEIRFGPRVIGRDGRIRQYGAVPEEDAQIWVTGYRYGGGRRGNVGAGKLTVPLSAIQSVDSVRNLEPATGGVDAESVENAKVRGPLYLRGGHRAVTGKDFERLTRAAAPGVARARCLPPLKAGDPVRLLVVPRSDVAPETMKLKDLALKQDLVNQIKGYLDGRRLLTTQVRIDTPSYQGITVVAEVHAAPTVRPEKVREDAERALYAFVNPITGGPDGNGWPFDTDLSIGDIFSVLRGVAGVSRAETVHMFLADLRGQQQPEQAGQRVQLAKEELFMSVSHRVVVRQ</sequence>
<dbReference type="Proteomes" id="UP000063699">
    <property type="component" value="Chromosome"/>
</dbReference>
<dbReference type="RefSeq" id="WP_054293344.1">
    <property type="nucleotide sequence ID" value="NZ_CP012752.1"/>
</dbReference>
<dbReference type="AlphaFoldDB" id="A0A0N9I670"/>
<dbReference type="NCBIfam" id="TIGR02243">
    <property type="entry name" value="putative baseplate assembly protein"/>
    <property type="match status" value="1"/>
</dbReference>
<organism evidence="1 2">
    <name type="scientific">Kibdelosporangium phytohabitans</name>
    <dbReference type="NCBI Taxonomy" id="860235"/>
    <lineage>
        <taxon>Bacteria</taxon>
        <taxon>Bacillati</taxon>
        <taxon>Actinomycetota</taxon>
        <taxon>Actinomycetes</taxon>
        <taxon>Pseudonocardiales</taxon>
        <taxon>Pseudonocardiaceae</taxon>
        <taxon>Kibdelosporangium</taxon>
    </lineage>
</organism>
<accession>A0A0N9I670</accession>
<dbReference type="EMBL" id="CP012752">
    <property type="protein sequence ID" value="ALG11443.1"/>
    <property type="molecule type" value="Genomic_DNA"/>
</dbReference>
<protein>
    <submittedName>
        <fullName evidence="1">Uncharacterized protein</fullName>
    </submittedName>
</protein>
<dbReference type="STRING" id="860235.AOZ06_35345"/>
<dbReference type="OrthoDB" id="9027184at2"/>